<dbReference type="InterPro" id="IPR053085">
    <property type="entry name" value="Jasmonate-induced_protein"/>
</dbReference>
<dbReference type="Gene3D" id="2.60.270.50">
    <property type="match status" value="1"/>
</dbReference>
<gene>
    <name evidence="2" type="ORF">V6N11_047608</name>
</gene>
<evidence type="ECO:0000313" key="3">
    <source>
        <dbReference type="Proteomes" id="UP001396334"/>
    </source>
</evidence>
<reference evidence="2 3" key="1">
    <citation type="journal article" date="2024" name="G3 (Bethesda)">
        <title>Genome assembly of Hibiscus sabdariffa L. provides insights into metabolisms of medicinal natural products.</title>
        <authorList>
            <person name="Kim T."/>
        </authorList>
    </citation>
    <scope>NUCLEOTIDE SEQUENCE [LARGE SCALE GENOMIC DNA]</scope>
    <source>
        <strain evidence="2">TK-2024</strain>
        <tissue evidence="2">Old leaves</tissue>
    </source>
</reference>
<dbReference type="Proteomes" id="UP001396334">
    <property type="component" value="Unassembled WGS sequence"/>
</dbReference>
<dbReference type="InterPro" id="IPR049065">
    <property type="entry name" value="Nakanori"/>
</dbReference>
<organism evidence="2 3">
    <name type="scientific">Hibiscus sabdariffa</name>
    <name type="common">roselle</name>
    <dbReference type="NCBI Taxonomy" id="183260"/>
    <lineage>
        <taxon>Eukaryota</taxon>
        <taxon>Viridiplantae</taxon>
        <taxon>Streptophyta</taxon>
        <taxon>Embryophyta</taxon>
        <taxon>Tracheophyta</taxon>
        <taxon>Spermatophyta</taxon>
        <taxon>Magnoliopsida</taxon>
        <taxon>eudicotyledons</taxon>
        <taxon>Gunneridae</taxon>
        <taxon>Pentapetalae</taxon>
        <taxon>rosids</taxon>
        <taxon>malvids</taxon>
        <taxon>Malvales</taxon>
        <taxon>Malvaceae</taxon>
        <taxon>Malvoideae</taxon>
        <taxon>Hibiscus</taxon>
    </lineage>
</organism>
<evidence type="ECO:0000313" key="2">
    <source>
        <dbReference type="EMBL" id="KAK8976841.1"/>
    </source>
</evidence>
<feature type="region of interest" description="Disordered" evidence="1">
    <location>
        <begin position="71"/>
        <end position="98"/>
    </location>
</feature>
<evidence type="ECO:0008006" key="4">
    <source>
        <dbReference type="Google" id="ProtNLM"/>
    </source>
</evidence>
<sequence>MLVAAANVFYRIQLLSLSGEPKRTRNARLTSRDSRLLLQNGSATGNAGAKQIEMAYVFGNAVTDATLRAMPRVPGEEDNPTRQSSCGPDAENLRVSDGKDVTVRQQVENLTAKAAGGERATICLIYNATGDTLTLVTYQDWSGHVGSSSYPPLIGNGQWGVFLHVGDESAAYSSVGAVVYRRKNKDGQDRDWMQAWSNTRKANKAYSEVQGVSHQKYKDAGVWGVVAEKNG</sequence>
<protein>
    <recommendedName>
        <fullName evidence="4">23 kDa jasmonate-induced protein-like</fullName>
    </recommendedName>
</protein>
<dbReference type="PANTHER" id="PTHR36482:SF5">
    <property type="entry name" value="23 KDA JASMONATE-INDUCED PROTEIN-LIKE"/>
    <property type="match status" value="1"/>
</dbReference>
<dbReference type="PANTHER" id="PTHR36482">
    <property type="entry name" value="OSJNBA0024J22.15 PROTEIN"/>
    <property type="match status" value="1"/>
</dbReference>
<evidence type="ECO:0000256" key="1">
    <source>
        <dbReference type="SAM" id="MobiDB-lite"/>
    </source>
</evidence>
<dbReference type="Pfam" id="PF21230">
    <property type="entry name" value="Nakanori"/>
    <property type="match status" value="1"/>
</dbReference>
<dbReference type="EMBL" id="JBBPBN010000126">
    <property type="protein sequence ID" value="KAK8976841.1"/>
    <property type="molecule type" value="Genomic_DNA"/>
</dbReference>
<proteinExistence type="predicted"/>
<comment type="caution">
    <text evidence="2">The sequence shown here is derived from an EMBL/GenBank/DDBJ whole genome shotgun (WGS) entry which is preliminary data.</text>
</comment>
<accession>A0ABR2NKZ6</accession>
<name>A0ABR2NKZ6_9ROSI</name>
<keyword evidence="3" id="KW-1185">Reference proteome</keyword>